<reference evidence="1 2" key="1">
    <citation type="submission" date="2021-08" db="EMBL/GenBank/DDBJ databases">
        <title>Draft Genome Sequence of Phanerochaete sordida strain YK-624.</title>
        <authorList>
            <person name="Mori T."/>
            <person name="Dohra H."/>
            <person name="Suzuki T."/>
            <person name="Kawagishi H."/>
            <person name="Hirai H."/>
        </authorList>
    </citation>
    <scope>NUCLEOTIDE SEQUENCE [LARGE SCALE GENOMIC DNA]</scope>
    <source>
        <strain evidence="1 2">YK-624</strain>
    </source>
</reference>
<proteinExistence type="predicted"/>
<sequence length="81" mass="8762">MQGLAHRFARLTPSEALHCTGPVAAAARSLEDIRARALISPGTCEPNWVIGYRRLPSVDLCPIPDLVGTFSHQSVFPSVHV</sequence>
<gene>
    <name evidence="1" type="ORF">PsYK624_018420</name>
</gene>
<evidence type="ECO:0000313" key="1">
    <source>
        <dbReference type="EMBL" id="GJE85763.1"/>
    </source>
</evidence>
<dbReference type="AlphaFoldDB" id="A0A9P3G032"/>
<evidence type="ECO:0000313" key="2">
    <source>
        <dbReference type="Proteomes" id="UP000703269"/>
    </source>
</evidence>
<dbReference type="EMBL" id="BPQB01000003">
    <property type="protein sequence ID" value="GJE85763.1"/>
    <property type="molecule type" value="Genomic_DNA"/>
</dbReference>
<protein>
    <submittedName>
        <fullName evidence="1">Uncharacterized protein</fullName>
    </submittedName>
</protein>
<accession>A0A9P3G032</accession>
<dbReference type="Proteomes" id="UP000703269">
    <property type="component" value="Unassembled WGS sequence"/>
</dbReference>
<keyword evidence="2" id="KW-1185">Reference proteome</keyword>
<organism evidence="1 2">
    <name type="scientific">Phanerochaete sordida</name>
    <dbReference type="NCBI Taxonomy" id="48140"/>
    <lineage>
        <taxon>Eukaryota</taxon>
        <taxon>Fungi</taxon>
        <taxon>Dikarya</taxon>
        <taxon>Basidiomycota</taxon>
        <taxon>Agaricomycotina</taxon>
        <taxon>Agaricomycetes</taxon>
        <taxon>Polyporales</taxon>
        <taxon>Phanerochaetaceae</taxon>
        <taxon>Phanerochaete</taxon>
    </lineage>
</organism>
<name>A0A9P3G032_9APHY</name>
<comment type="caution">
    <text evidence="1">The sequence shown here is derived from an EMBL/GenBank/DDBJ whole genome shotgun (WGS) entry which is preliminary data.</text>
</comment>